<evidence type="ECO:0000313" key="2">
    <source>
        <dbReference type="EMBL" id="NES10608.1"/>
    </source>
</evidence>
<accession>A0A6I5RTC9</accession>
<sequence length="64" mass="7245">MTVAGRHHDQRSVETTLPTVLIFAIKLIPLGVVVFVVFVIGVVEQRVGFSLYRVEVFIELMMSR</sequence>
<reference evidence="2 3" key="1">
    <citation type="submission" date="2020-02" db="EMBL/GenBank/DDBJ databases">
        <title>Broccoli isolated Pseudomonas sp.</title>
        <authorList>
            <person name="Fujikawa T."/>
            <person name="Sawada H."/>
        </authorList>
    </citation>
    <scope>NUCLEOTIDE SEQUENCE [LARGE SCALE GENOMIC DNA]</scope>
    <source>
        <strain evidence="2 3">JCM 32154</strain>
    </source>
</reference>
<protein>
    <submittedName>
        <fullName evidence="2">Uncharacterized protein</fullName>
    </submittedName>
</protein>
<evidence type="ECO:0000313" key="3">
    <source>
        <dbReference type="Proteomes" id="UP000471751"/>
    </source>
</evidence>
<name>A0A6I5RTC9_9PSED</name>
<dbReference type="AlphaFoldDB" id="A0A6I5RTC9"/>
<proteinExistence type="predicted"/>
<keyword evidence="3" id="KW-1185">Reference proteome</keyword>
<feature type="transmembrane region" description="Helical" evidence="1">
    <location>
        <begin position="20"/>
        <end position="43"/>
    </location>
</feature>
<dbReference type="EMBL" id="JAAHBT010000143">
    <property type="protein sequence ID" value="NES10608.1"/>
    <property type="molecule type" value="Genomic_DNA"/>
</dbReference>
<gene>
    <name evidence="2" type="ORF">G3O07_14120</name>
</gene>
<keyword evidence="1" id="KW-1133">Transmembrane helix</keyword>
<dbReference type="Proteomes" id="UP000471751">
    <property type="component" value="Unassembled WGS sequence"/>
</dbReference>
<evidence type="ECO:0000256" key="1">
    <source>
        <dbReference type="SAM" id="Phobius"/>
    </source>
</evidence>
<keyword evidence="1" id="KW-0812">Transmembrane</keyword>
<keyword evidence="1" id="KW-0472">Membrane</keyword>
<organism evidence="2 3">
    <name type="scientific">Pseudomonas laurentiana</name>
    <dbReference type="NCBI Taxonomy" id="2364649"/>
    <lineage>
        <taxon>Bacteria</taxon>
        <taxon>Pseudomonadati</taxon>
        <taxon>Pseudomonadota</taxon>
        <taxon>Gammaproteobacteria</taxon>
        <taxon>Pseudomonadales</taxon>
        <taxon>Pseudomonadaceae</taxon>
        <taxon>Pseudomonas</taxon>
    </lineage>
</organism>
<comment type="caution">
    <text evidence="2">The sequence shown here is derived from an EMBL/GenBank/DDBJ whole genome shotgun (WGS) entry which is preliminary data.</text>
</comment>